<proteinExistence type="predicted"/>
<dbReference type="Proteomes" id="UP001054837">
    <property type="component" value="Unassembled WGS sequence"/>
</dbReference>
<dbReference type="AlphaFoldDB" id="A0AAV4RCP4"/>
<sequence>MHPVKDEHNGEEADIDTDSLQIKDSESEKIARNRKRNCEHFFNAIIGTSSVQAVSHFGQSETRLRKFFWLLVFVLCLCGCGIPSEQFFNRVLTISCAD</sequence>
<keyword evidence="2" id="KW-1133">Transmembrane helix</keyword>
<keyword evidence="4" id="KW-1185">Reference proteome</keyword>
<feature type="region of interest" description="Disordered" evidence="1">
    <location>
        <begin position="1"/>
        <end position="29"/>
    </location>
</feature>
<feature type="transmembrane region" description="Helical" evidence="2">
    <location>
        <begin position="67"/>
        <end position="84"/>
    </location>
</feature>
<evidence type="ECO:0000256" key="1">
    <source>
        <dbReference type="SAM" id="MobiDB-lite"/>
    </source>
</evidence>
<gene>
    <name evidence="3" type="ORF">CDAR_462181</name>
</gene>
<name>A0AAV4RCP4_9ARAC</name>
<dbReference type="EMBL" id="BPLQ01005857">
    <property type="protein sequence ID" value="GIY18005.1"/>
    <property type="molecule type" value="Genomic_DNA"/>
</dbReference>
<evidence type="ECO:0000313" key="3">
    <source>
        <dbReference type="EMBL" id="GIY18005.1"/>
    </source>
</evidence>
<keyword evidence="2" id="KW-0472">Membrane</keyword>
<comment type="caution">
    <text evidence="3">The sequence shown here is derived from an EMBL/GenBank/DDBJ whole genome shotgun (WGS) entry which is preliminary data.</text>
</comment>
<evidence type="ECO:0000256" key="2">
    <source>
        <dbReference type="SAM" id="Phobius"/>
    </source>
</evidence>
<keyword evidence="2" id="KW-0812">Transmembrane</keyword>
<evidence type="ECO:0000313" key="4">
    <source>
        <dbReference type="Proteomes" id="UP001054837"/>
    </source>
</evidence>
<feature type="compositionally biased region" description="Basic and acidic residues" evidence="1">
    <location>
        <begin position="1"/>
        <end position="11"/>
    </location>
</feature>
<organism evidence="3 4">
    <name type="scientific">Caerostris darwini</name>
    <dbReference type="NCBI Taxonomy" id="1538125"/>
    <lineage>
        <taxon>Eukaryota</taxon>
        <taxon>Metazoa</taxon>
        <taxon>Ecdysozoa</taxon>
        <taxon>Arthropoda</taxon>
        <taxon>Chelicerata</taxon>
        <taxon>Arachnida</taxon>
        <taxon>Araneae</taxon>
        <taxon>Araneomorphae</taxon>
        <taxon>Entelegynae</taxon>
        <taxon>Araneoidea</taxon>
        <taxon>Araneidae</taxon>
        <taxon>Caerostris</taxon>
    </lineage>
</organism>
<protein>
    <submittedName>
        <fullName evidence="3">Uncharacterized protein</fullName>
    </submittedName>
</protein>
<accession>A0AAV4RCP4</accession>
<reference evidence="3 4" key="1">
    <citation type="submission" date="2021-06" db="EMBL/GenBank/DDBJ databases">
        <title>Caerostris darwini draft genome.</title>
        <authorList>
            <person name="Kono N."/>
            <person name="Arakawa K."/>
        </authorList>
    </citation>
    <scope>NUCLEOTIDE SEQUENCE [LARGE SCALE GENOMIC DNA]</scope>
</reference>